<gene>
    <name evidence="6" type="ORF">FHR70_002593</name>
</gene>
<dbReference type="InterPro" id="IPR028345">
    <property type="entry name" value="Antibiotic_NAT-like"/>
</dbReference>
<proteinExistence type="inferred from homology"/>
<dbReference type="NCBIfam" id="NF033080">
    <property type="entry name" value="AAC_3_II"/>
    <property type="match status" value="1"/>
</dbReference>
<comment type="similarity">
    <text evidence="1 5">Belongs to the antibiotic N-acetyltransferase family.</text>
</comment>
<keyword evidence="7" id="KW-1185">Reference proteome</keyword>
<dbReference type="InterPro" id="IPR003679">
    <property type="entry name" value="Amioglycoside_AcTrfase"/>
</dbReference>
<dbReference type="PANTHER" id="PTHR11104">
    <property type="entry name" value="AMINOGLYCOSIDE N3-ACETYLTRANSFERASE"/>
    <property type="match status" value="1"/>
</dbReference>
<dbReference type="EMBL" id="JACHWB010000003">
    <property type="protein sequence ID" value="MBB3019528.1"/>
    <property type="molecule type" value="Genomic_DNA"/>
</dbReference>
<dbReference type="EC" id="2.3.1.-" evidence="5"/>
<dbReference type="NCBIfam" id="NF033082">
    <property type="entry name" value="AAC_3"/>
    <property type="match status" value="1"/>
</dbReference>
<accession>A0A7W4VLU2</accession>
<evidence type="ECO:0000256" key="5">
    <source>
        <dbReference type="RuleBase" id="RU365031"/>
    </source>
</evidence>
<dbReference type="GO" id="GO:0046353">
    <property type="term" value="F:aminoglycoside 3-N-acetyltransferase activity"/>
    <property type="evidence" value="ECO:0007669"/>
    <property type="project" value="UniProtKB-EC"/>
</dbReference>
<evidence type="ECO:0000313" key="7">
    <source>
        <dbReference type="Proteomes" id="UP000532010"/>
    </source>
</evidence>
<protein>
    <recommendedName>
        <fullName evidence="2 5">Aminoglycoside N(3)-acetyltransferase</fullName>
        <ecNumber evidence="5">2.3.1.-</ecNumber>
    </recommendedName>
</protein>
<sequence length="277" mass="29955">MENRTTIAVGLRSLGVHGGDVLMVHGSLKKIGPVVGGTRAVVGALCDAVAPGGTLMGYASWERSPFGETLNGAQLDEETRRTWPPFRPDMAKAYRGFGLLNQFLVDMPGALRSAHPDASMVALGPLARELVEPHRLGQAFGPGSPLERFIKRNGKVLLFGAPLDAVTVLHYAEAIADIPGKRRVTYEMPLLGPDGETVWERAEDFDSNGILDCFAIEGEMDAVETIARAYVASGRHREGRVANAHCYLFDAQDIVSFGVSYLEQHFARRSGVPAEEP</sequence>
<comment type="catalytic activity">
    <reaction evidence="5">
        <text>a 2-deoxystreptamine antibiotic + acetyl-CoA = an N(3)-acetyl-2-deoxystreptamine antibiotic + CoA + H(+)</text>
        <dbReference type="Rhea" id="RHEA:12665"/>
        <dbReference type="ChEBI" id="CHEBI:15378"/>
        <dbReference type="ChEBI" id="CHEBI:57287"/>
        <dbReference type="ChEBI" id="CHEBI:57288"/>
        <dbReference type="ChEBI" id="CHEBI:57921"/>
        <dbReference type="ChEBI" id="CHEBI:77452"/>
        <dbReference type="EC" id="2.3.1.81"/>
    </reaction>
</comment>
<evidence type="ECO:0000313" key="6">
    <source>
        <dbReference type="EMBL" id="MBB3019528.1"/>
    </source>
</evidence>
<keyword evidence="5" id="KW-0046">Antibiotic resistance</keyword>
<dbReference type="RefSeq" id="WP_183450707.1">
    <property type="nucleotide sequence ID" value="NZ_JACHWB010000003.1"/>
</dbReference>
<reference evidence="6 7" key="1">
    <citation type="submission" date="2020-08" db="EMBL/GenBank/DDBJ databases">
        <title>The Agave Microbiome: Exploring the role of microbial communities in plant adaptations to desert environments.</title>
        <authorList>
            <person name="Partida-Martinez L.P."/>
        </authorList>
    </citation>
    <scope>NUCLEOTIDE SEQUENCE [LARGE SCALE GENOMIC DNA]</scope>
    <source>
        <strain evidence="6 7">AT3.9</strain>
    </source>
</reference>
<dbReference type="AlphaFoldDB" id="A0A7W4VLU2"/>
<dbReference type="GO" id="GO:0046677">
    <property type="term" value="P:response to antibiotic"/>
    <property type="evidence" value="ECO:0007669"/>
    <property type="project" value="UniProtKB-KW"/>
</dbReference>
<dbReference type="SUPFAM" id="SSF110710">
    <property type="entry name" value="TTHA0583/YokD-like"/>
    <property type="match status" value="1"/>
</dbReference>
<keyword evidence="4 5" id="KW-0012">Acyltransferase</keyword>
<organism evidence="6 7">
    <name type="scientific">Microvirga lupini</name>
    <dbReference type="NCBI Taxonomy" id="420324"/>
    <lineage>
        <taxon>Bacteria</taxon>
        <taxon>Pseudomonadati</taxon>
        <taxon>Pseudomonadota</taxon>
        <taxon>Alphaproteobacteria</taxon>
        <taxon>Hyphomicrobiales</taxon>
        <taxon>Methylobacteriaceae</taxon>
        <taxon>Microvirga</taxon>
    </lineage>
</organism>
<evidence type="ECO:0000256" key="4">
    <source>
        <dbReference type="ARBA" id="ARBA00023315"/>
    </source>
</evidence>
<evidence type="ECO:0000256" key="1">
    <source>
        <dbReference type="ARBA" id="ARBA00006383"/>
    </source>
</evidence>
<dbReference type="Pfam" id="PF02522">
    <property type="entry name" value="Antibiotic_NAT"/>
    <property type="match status" value="1"/>
</dbReference>
<evidence type="ECO:0000256" key="2">
    <source>
        <dbReference type="ARBA" id="ARBA00012882"/>
    </source>
</evidence>
<keyword evidence="3 5" id="KW-0808">Transferase</keyword>
<comment type="caution">
    <text evidence="6">The sequence shown here is derived from an EMBL/GenBank/DDBJ whole genome shotgun (WGS) entry which is preliminary data.</text>
</comment>
<evidence type="ECO:0000256" key="3">
    <source>
        <dbReference type="ARBA" id="ARBA00022679"/>
    </source>
</evidence>
<dbReference type="PANTHER" id="PTHR11104:SF0">
    <property type="entry name" value="SPBETA PROPHAGE-DERIVED AMINOGLYCOSIDE N(3')-ACETYLTRANSFERASE-LIKE PROTEIN YOKD"/>
    <property type="match status" value="1"/>
</dbReference>
<dbReference type="Proteomes" id="UP000532010">
    <property type="component" value="Unassembled WGS sequence"/>
</dbReference>
<name>A0A7W4VLU2_9HYPH</name>